<evidence type="ECO:0000259" key="10">
    <source>
        <dbReference type="Pfam" id="PF05922"/>
    </source>
</evidence>
<dbReference type="InterPro" id="IPR036852">
    <property type="entry name" value="Peptidase_S8/S53_dom_sf"/>
</dbReference>
<dbReference type="AlphaFoldDB" id="A0A843UD43"/>
<keyword evidence="2 7" id="KW-0645">Protease</keyword>
<evidence type="ECO:0000256" key="2">
    <source>
        <dbReference type="ARBA" id="ARBA00022670"/>
    </source>
</evidence>
<dbReference type="InterPro" id="IPR015500">
    <property type="entry name" value="Peptidase_S8_subtilisin-rel"/>
</dbReference>
<dbReference type="Pfam" id="PF05922">
    <property type="entry name" value="Inhibitor_I9"/>
    <property type="match status" value="1"/>
</dbReference>
<dbReference type="Proteomes" id="UP000652761">
    <property type="component" value="Unassembled WGS sequence"/>
</dbReference>
<evidence type="ECO:0000256" key="4">
    <source>
        <dbReference type="ARBA" id="ARBA00022801"/>
    </source>
</evidence>
<feature type="domain" description="Peptidase S8/S53" evidence="8">
    <location>
        <begin position="72"/>
        <end position="500"/>
    </location>
</feature>
<feature type="active site" description="Charge relay system" evidence="6 7">
    <location>
        <position position="467"/>
    </location>
</feature>
<comment type="similarity">
    <text evidence="1 7">Belongs to the peptidase S8 family.</text>
</comment>
<feature type="active site" description="Charge relay system" evidence="6 7">
    <location>
        <position position="140"/>
    </location>
</feature>
<evidence type="ECO:0000313" key="12">
    <source>
        <dbReference type="Proteomes" id="UP000652761"/>
    </source>
</evidence>
<proteinExistence type="inferred from homology"/>
<dbReference type="Pfam" id="PF02225">
    <property type="entry name" value="PA"/>
    <property type="match status" value="1"/>
</dbReference>
<dbReference type="InterPro" id="IPR003137">
    <property type="entry name" value="PA_domain"/>
</dbReference>
<reference evidence="11" key="1">
    <citation type="submission" date="2017-07" db="EMBL/GenBank/DDBJ databases">
        <title>Taro Niue Genome Assembly and Annotation.</title>
        <authorList>
            <person name="Atibalentja N."/>
            <person name="Keating K."/>
            <person name="Fields C.J."/>
        </authorList>
    </citation>
    <scope>NUCLEOTIDE SEQUENCE</scope>
    <source>
        <strain evidence="11">Niue_2</strain>
        <tissue evidence="11">Leaf</tissue>
    </source>
</reference>
<protein>
    <submittedName>
        <fullName evidence="11">Uncharacterized protein</fullName>
    </submittedName>
</protein>
<dbReference type="Gene3D" id="3.50.30.30">
    <property type="match status" value="1"/>
</dbReference>
<evidence type="ECO:0000256" key="6">
    <source>
        <dbReference type="PIRSR" id="PIRSR615500-1"/>
    </source>
</evidence>
<evidence type="ECO:0000256" key="3">
    <source>
        <dbReference type="ARBA" id="ARBA00022729"/>
    </source>
</evidence>
<keyword evidence="4 7" id="KW-0378">Hydrolase</keyword>
<feature type="domain" description="PA" evidence="9">
    <location>
        <begin position="298"/>
        <end position="383"/>
    </location>
</feature>
<evidence type="ECO:0000256" key="1">
    <source>
        <dbReference type="ARBA" id="ARBA00011073"/>
    </source>
</evidence>
<keyword evidence="12" id="KW-1185">Reference proteome</keyword>
<dbReference type="Gene3D" id="3.40.50.200">
    <property type="entry name" value="Peptidase S8/S53 domain"/>
    <property type="match status" value="1"/>
</dbReference>
<evidence type="ECO:0000256" key="7">
    <source>
        <dbReference type="PROSITE-ProRule" id="PRU01240"/>
    </source>
</evidence>
<dbReference type="InterPro" id="IPR037045">
    <property type="entry name" value="S8pro/Inhibitor_I9_sf"/>
</dbReference>
<dbReference type="PRINTS" id="PR00723">
    <property type="entry name" value="SUBTILISIN"/>
</dbReference>
<evidence type="ECO:0000259" key="9">
    <source>
        <dbReference type="Pfam" id="PF02225"/>
    </source>
</evidence>
<dbReference type="SUPFAM" id="SSF52743">
    <property type="entry name" value="Subtilisin-like"/>
    <property type="match status" value="1"/>
</dbReference>
<dbReference type="Gene3D" id="3.30.70.80">
    <property type="entry name" value="Peptidase S8 propeptide/proteinase inhibitor I9"/>
    <property type="match status" value="1"/>
</dbReference>
<dbReference type="InterPro" id="IPR010259">
    <property type="entry name" value="S8pro/Inhibitor_I9"/>
</dbReference>
<feature type="active site" description="Charge relay system" evidence="6 7">
    <location>
        <position position="81"/>
    </location>
</feature>
<dbReference type="InterPro" id="IPR045051">
    <property type="entry name" value="SBT"/>
</dbReference>
<sequence>MSSSAPRMVNSYGNMISGFSARLTREELEAMVTKEGFLHANPDRILPLQTTHTPEFLGLHLQDGFVKGSNFGGGVIISMLDTSVFPNHPSFSDDAMSSPSAMWKGHCDFGASLCNNKLIGGRTFVNGNVGKSPPVDEEGHDTHTTSTAAEQFVKGEEMLGEALGTTLGMAPRTHLAIYKVCNDEGCVESDILAAMDAAVDDGVDVLLLSIGGVSIPFYADDIAIGAFGDIEKEVFVSCATGNAGPFSKMLSNEAPWILTVAASTMDRSIRAFVKLDNGVVLNGELLYQQKDFPSIPLPLVYAESSSNPDAALCDDGSLDGLNVKGKVVVCERDDFSGRIDKGKTVKDAAAMILMNQAVDRFCTLVDPHVLPASHIGYTDGTALTAYIGSSGNATTTFAFQGMVLGTGSASAVSSFSSCELSGASPGILKPDISGPGVSILAAWPPTVDSSSAMTGHSATFNMVSDTSMSTSHLSRIAALLRAVHPDWSPAAIKSAIMTTPDTLDCSSNPITDENHLPATYFALGSGHVNPTKAVDPGLVYNLTSDDYFPYLCGLGYTSKQVQAITRMSGSCDTVGRIPQWDLN</sequence>
<evidence type="ECO:0000256" key="5">
    <source>
        <dbReference type="ARBA" id="ARBA00022825"/>
    </source>
</evidence>
<dbReference type="PROSITE" id="PS51892">
    <property type="entry name" value="SUBTILASE"/>
    <property type="match status" value="1"/>
</dbReference>
<dbReference type="PANTHER" id="PTHR10795">
    <property type="entry name" value="PROPROTEIN CONVERTASE SUBTILISIN/KEXIN"/>
    <property type="match status" value="1"/>
</dbReference>
<dbReference type="EMBL" id="NMUH01000488">
    <property type="protein sequence ID" value="MQL80046.1"/>
    <property type="molecule type" value="Genomic_DNA"/>
</dbReference>
<comment type="caution">
    <text evidence="11">The sequence shown here is derived from an EMBL/GenBank/DDBJ whole genome shotgun (WGS) entry which is preliminary data.</text>
</comment>
<keyword evidence="5 7" id="KW-0720">Serine protease</keyword>
<dbReference type="OrthoDB" id="206201at2759"/>
<dbReference type="Pfam" id="PF00082">
    <property type="entry name" value="Peptidase_S8"/>
    <property type="match status" value="1"/>
</dbReference>
<accession>A0A843UD43</accession>
<gene>
    <name evidence="11" type="ORF">Taro_012488</name>
</gene>
<evidence type="ECO:0000313" key="11">
    <source>
        <dbReference type="EMBL" id="MQL80046.1"/>
    </source>
</evidence>
<organism evidence="11 12">
    <name type="scientific">Colocasia esculenta</name>
    <name type="common">Wild taro</name>
    <name type="synonym">Arum esculentum</name>
    <dbReference type="NCBI Taxonomy" id="4460"/>
    <lineage>
        <taxon>Eukaryota</taxon>
        <taxon>Viridiplantae</taxon>
        <taxon>Streptophyta</taxon>
        <taxon>Embryophyta</taxon>
        <taxon>Tracheophyta</taxon>
        <taxon>Spermatophyta</taxon>
        <taxon>Magnoliopsida</taxon>
        <taxon>Liliopsida</taxon>
        <taxon>Araceae</taxon>
        <taxon>Aroideae</taxon>
        <taxon>Colocasieae</taxon>
        <taxon>Colocasia</taxon>
    </lineage>
</organism>
<dbReference type="CDD" id="cd02120">
    <property type="entry name" value="PA_subtilisin_like"/>
    <property type="match status" value="1"/>
</dbReference>
<keyword evidence="3" id="KW-0732">Signal</keyword>
<evidence type="ECO:0000259" key="8">
    <source>
        <dbReference type="Pfam" id="PF00082"/>
    </source>
</evidence>
<dbReference type="InterPro" id="IPR034197">
    <property type="entry name" value="Peptidases_S8_3"/>
</dbReference>
<dbReference type="CDD" id="cd04852">
    <property type="entry name" value="Peptidases_S8_3"/>
    <property type="match status" value="1"/>
</dbReference>
<feature type="domain" description="Inhibitor I9" evidence="10">
    <location>
        <begin position="4"/>
        <end position="48"/>
    </location>
</feature>
<dbReference type="GO" id="GO:0006508">
    <property type="term" value="P:proteolysis"/>
    <property type="evidence" value="ECO:0007669"/>
    <property type="project" value="UniProtKB-KW"/>
</dbReference>
<dbReference type="InterPro" id="IPR000209">
    <property type="entry name" value="Peptidase_S8/S53_dom"/>
</dbReference>
<dbReference type="GO" id="GO:0004252">
    <property type="term" value="F:serine-type endopeptidase activity"/>
    <property type="evidence" value="ECO:0007669"/>
    <property type="project" value="UniProtKB-UniRule"/>
</dbReference>
<name>A0A843UD43_COLES</name>